<dbReference type="EMBL" id="CP110426">
    <property type="protein sequence ID" value="WAQ86197.1"/>
    <property type="molecule type" value="Genomic_DNA"/>
</dbReference>
<dbReference type="Proteomes" id="UP001164743">
    <property type="component" value="Chromosome 6A"/>
</dbReference>
<feature type="compositionally biased region" description="Basic and acidic residues" evidence="1">
    <location>
        <begin position="61"/>
        <end position="78"/>
    </location>
</feature>
<name>A0ABY7CNZ4_9BASI</name>
<feature type="compositionally biased region" description="Basic and acidic residues" evidence="1">
    <location>
        <begin position="30"/>
        <end position="46"/>
    </location>
</feature>
<feature type="compositionally biased region" description="Basic residues" evidence="1">
    <location>
        <begin position="138"/>
        <end position="147"/>
    </location>
</feature>
<feature type="region of interest" description="Disordered" evidence="1">
    <location>
        <begin position="134"/>
        <end position="228"/>
    </location>
</feature>
<feature type="compositionally biased region" description="Basic and acidic residues" evidence="1">
    <location>
        <begin position="1"/>
        <end position="18"/>
    </location>
</feature>
<feature type="region of interest" description="Disordered" evidence="1">
    <location>
        <begin position="1"/>
        <end position="85"/>
    </location>
</feature>
<evidence type="ECO:0000313" key="2">
    <source>
        <dbReference type="EMBL" id="WAQ86197.1"/>
    </source>
</evidence>
<dbReference type="GeneID" id="77811469"/>
<organism evidence="2 3">
    <name type="scientific">Puccinia triticina</name>
    <dbReference type="NCBI Taxonomy" id="208348"/>
    <lineage>
        <taxon>Eukaryota</taxon>
        <taxon>Fungi</taxon>
        <taxon>Dikarya</taxon>
        <taxon>Basidiomycota</taxon>
        <taxon>Pucciniomycotina</taxon>
        <taxon>Pucciniomycetes</taxon>
        <taxon>Pucciniales</taxon>
        <taxon>Pucciniaceae</taxon>
        <taxon>Puccinia</taxon>
    </lineage>
</organism>
<proteinExistence type="predicted"/>
<evidence type="ECO:0000313" key="3">
    <source>
        <dbReference type="Proteomes" id="UP001164743"/>
    </source>
</evidence>
<dbReference type="RefSeq" id="XP_053021752.1">
    <property type="nucleotide sequence ID" value="XM_053170574.1"/>
</dbReference>
<feature type="compositionally biased region" description="Low complexity" evidence="1">
    <location>
        <begin position="178"/>
        <end position="195"/>
    </location>
</feature>
<keyword evidence="3" id="KW-1185">Reference proteome</keyword>
<evidence type="ECO:0008006" key="4">
    <source>
        <dbReference type="Google" id="ProtNLM"/>
    </source>
</evidence>
<gene>
    <name evidence="2" type="ORF">PtA15_6A829</name>
</gene>
<sequence length="261" mass="28164">MPSESKQESKADESKVSKSSEAGDSETSSEVDKAPESEADESKASKSSEAGDSETSSEVNKAPESEKSNQSEPDEKVDPLLSALQRYRHQSPPALLSYINQIFDPSANGHCGFRAVARALGYDDEDGCYQSLTDQARGRRKKPRPGKMRTVYDTDARVCPVGAPSRDFSRHRKPPQKAASQRRPAPSSSRANRPQGMVFSVGDLPQELQKIGGSELPSAPDSLPAPIPARTARGMGVVFNVNELPQELKELRAQGSKANPA</sequence>
<accession>A0ABY7CNZ4</accession>
<evidence type="ECO:0000256" key="1">
    <source>
        <dbReference type="SAM" id="MobiDB-lite"/>
    </source>
</evidence>
<reference evidence="2" key="1">
    <citation type="submission" date="2022-10" db="EMBL/GenBank/DDBJ databases">
        <title>Puccinia triticina Genome sequencing and assembly.</title>
        <authorList>
            <person name="Li C."/>
        </authorList>
    </citation>
    <scope>NUCLEOTIDE SEQUENCE</scope>
    <source>
        <strain evidence="2">Pt15</strain>
    </source>
</reference>
<protein>
    <recommendedName>
        <fullName evidence="4">OTU domain-containing protein</fullName>
    </recommendedName>
</protein>